<dbReference type="EMBL" id="DWXZ01000046">
    <property type="protein sequence ID" value="HJB36960.1"/>
    <property type="molecule type" value="Genomic_DNA"/>
</dbReference>
<gene>
    <name evidence="2" type="ORF">H9942_02695</name>
</gene>
<dbReference type="Proteomes" id="UP000824214">
    <property type="component" value="Unassembled WGS sequence"/>
</dbReference>
<keyword evidence="1" id="KW-0812">Transmembrane</keyword>
<dbReference type="AlphaFoldDB" id="A0A9D2LWD7"/>
<organism evidence="2 3">
    <name type="scientific">Candidatus Acutalibacter ornithocaccae</name>
    <dbReference type="NCBI Taxonomy" id="2838416"/>
    <lineage>
        <taxon>Bacteria</taxon>
        <taxon>Bacillati</taxon>
        <taxon>Bacillota</taxon>
        <taxon>Clostridia</taxon>
        <taxon>Eubacteriales</taxon>
        <taxon>Acutalibacteraceae</taxon>
        <taxon>Acutalibacter</taxon>
    </lineage>
</organism>
<name>A0A9D2LWD7_9FIRM</name>
<evidence type="ECO:0000256" key="1">
    <source>
        <dbReference type="SAM" id="Phobius"/>
    </source>
</evidence>
<keyword evidence="1" id="KW-1133">Transmembrane helix</keyword>
<sequence length="88" mass="10140">MKLYIYPQNLKATANLWLWSLRDFALICVGLLLSLVALTQMGLLLPLALTAAFAFLSIRMEDLTVLDYIRFAAKFTISTQQEYRWAEH</sequence>
<proteinExistence type="predicted"/>
<protein>
    <submittedName>
        <fullName evidence="2">Uncharacterized protein</fullName>
    </submittedName>
</protein>
<keyword evidence="1" id="KW-0472">Membrane</keyword>
<comment type="caution">
    <text evidence="2">The sequence shown here is derived from an EMBL/GenBank/DDBJ whole genome shotgun (WGS) entry which is preliminary data.</text>
</comment>
<accession>A0A9D2LWD7</accession>
<evidence type="ECO:0000313" key="3">
    <source>
        <dbReference type="Proteomes" id="UP000824214"/>
    </source>
</evidence>
<reference evidence="2" key="2">
    <citation type="submission" date="2021-04" db="EMBL/GenBank/DDBJ databases">
        <authorList>
            <person name="Gilroy R."/>
        </authorList>
    </citation>
    <scope>NUCLEOTIDE SEQUENCE</scope>
    <source>
        <strain evidence="2">ChiBcolR8-3208</strain>
    </source>
</reference>
<evidence type="ECO:0000313" key="2">
    <source>
        <dbReference type="EMBL" id="HJB36960.1"/>
    </source>
</evidence>
<feature type="transmembrane region" description="Helical" evidence="1">
    <location>
        <begin position="24"/>
        <end position="56"/>
    </location>
</feature>
<reference evidence="2" key="1">
    <citation type="journal article" date="2021" name="PeerJ">
        <title>Extensive microbial diversity within the chicken gut microbiome revealed by metagenomics and culture.</title>
        <authorList>
            <person name="Gilroy R."/>
            <person name="Ravi A."/>
            <person name="Getino M."/>
            <person name="Pursley I."/>
            <person name="Horton D.L."/>
            <person name="Alikhan N.F."/>
            <person name="Baker D."/>
            <person name="Gharbi K."/>
            <person name="Hall N."/>
            <person name="Watson M."/>
            <person name="Adriaenssens E.M."/>
            <person name="Foster-Nyarko E."/>
            <person name="Jarju S."/>
            <person name="Secka A."/>
            <person name="Antonio M."/>
            <person name="Oren A."/>
            <person name="Chaudhuri R.R."/>
            <person name="La Ragione R."/>
            <person name="Hildebrand F."/>
            <person name="Pallen M.J."/>
        </authorList>
    </citation>
    <scope>NUCLEOTIDE SEQUENCE</scope>
    <source>
        <strain evidence="2">ChiBcolR8-3208</strain>
    </source>
</reference>